<dbReference type="SUPFAM" id="SSF82171">
    <property type="entry name" value="DPP6 N-terminal domain-like"/>
    <property type="match status" value="1"/>
</dbReference>
<dbReference type="GO" id="GO:0000423">
    <property type="term" value="P:mitophagy"/>
    <property type="evidence" value="ECO:0007669"/>
    <property type="project" value="TreeGrafter"/>
</dbReference>
<dbReference type="OrthoDB" id="6363363at2759"/>
<accession>A0A6J8D617</accession>
<feature type="non-terminal residue" evidence="1">
    <location>
        <position position="1"/>
    </location>
</feature>
<dbReference type="PANTHER" id="PTHR22874:SF1">
    <property type="entry name" value="ACTIVATING MOLECULE IN BECN1-REGULATED AUTOPHAGY PROTEIN 1"/>
    <property type="match status" value="1"/>
</dbReference>
<dbReference type="EMBL" id="CACVKT020006670">
    <property type="protein sequence ID" value="CAC5403127.1"/>
    <property type="molecule type" value="Genomic_DNA"/>
</dbReference>
<gene>
    <name evidence="1" type="ORF">MCOR_37035</name>
</gene>
<evidence type="ECO:0000313" key="1">
    <source>
        <dbReference type="EMBL" id="CAC5403127.1"/>
    </source>
</evidence>
<proteinExistence type="predicted"/>
<dbReference type="PANTHER" id="PTHR22874">
    <property type="entry name" value="ACTIVATING MOLECULE IN BECN1-REGULATED AUTOPHAGY PROTEIN 1"/>
    <property type="match status" value="1"/>
</dbReference>
<dbReference type="GO" id="GO:0000045">
    <property type="term" value="P:autophagosome assembly"/>
    <property type="evidence" value="ECO:0007669"/>
    <property type="project" value="TreeGrafter"/>
</dbReference>
<keyword evidence="2" id="KW-1185">Reference proteome</keyword>
<evidence type="ECO:0000313" key="2">
    <source>
        <dbReference type="Proteomes" id="UP000507470"/>
    </source>
</evidence>
<dbReference type="AlphaFoldDB" id="A0A6J8D617"/>
<sequence>SRTAVSSSNTWQTLQRHHLHPHYSVSILDDTINRPHDAVQRAINHTIAGAFMGRGEAAVASNIVNQTYRIQYWDMISNAVPDISDEKVNIIVPHCKLHNDASCDISQDGTLLATFAPSHRGFPDDNIMAVYSLLPETVGQCLYTKSFGPNAISVSISPRNQHVLVGLAAKRLIWVFTTNQLVGQIYKLDNANTGENSTKHVMDIMHPCDIDIRSHVSVNSARWMPTPGHGIVYGTNRGDLQICRPGSLKVSEDEEGASTSSSISRRNILLDHMLGGISRTPVTVNSIATQTPAVRRSMSTQTDESDSNVIV</sequence>
<protein>
    <recommendedName>
        <fullName evidence="3">AMBRA1</fullName>
    </recommendedName>
</protein>
<organism evidence="1 2">
    <name type="scientific">Mytilus coruscus</name>
    <name type="common">Sea mussel</name>
    <dbReference type="NCBI Taxonomy" id="42192"/>
    <lineage>
        <taxon>Eukaryota</taxon>
        <taxon>Metazoa</taxon>
        <taxon>Spiralia</taxon>
        <taxon>Lophotrochozoa</taxon>
        <taxon>Mollusca</taxon>
        <taxon>Bivalvia</taxon>
        <taxon>Autobranchia</taxon>
        <taxon>Pteriomorphia</taxon>
        <taxon>Mytilida</taxon>
        <taxon>Mytiloidea</taxon>
        <taxon>Mytilidae</taxon>
        <taxon>Mytilinae</taxon>
        <taxon>Mytilus</taxon>
    </lineage>
</organism>
<dbReference type="InterPro" id="IPR052596">
    <property type="entry name" value="AMBRA1_autophagy"/>
</dbReference>
<reference evidence="1 2" key="1">
    <citation type="submission" date="2020-06" db="EMBL/GenBank/DDBJ databases">
        <authorList>
            <person name="Li R."/>
            <person name="Bekaert M."/>
        </authorList>
    </citation>
    <scope>NUCLEOTIDE SEQUENCE [LARGE SCALE GENOMIC DNA]</scope>
    <source>
        <strain evidence="2">wild</strain>
    </source>
</reference>
<dbReference type="Proteomes" id="UP000507470">
    <property type="component" value="Unassembled WGS sequence"/>
</dbReference>
<dbReference type="GO" id="GO:1990756">
    <property type="term" value="F:ubiquitin-like ligase-substrate adaptor activity"/>
    <property type="evidence" value="ECO:0007669"/>
    <property type="project" value="TreeGrafter"/>
</dbReference>
<name>A0A6J8D617_MYTCO</name>
<evidence type="ECO:0008006" key="3">
    <source>
        <dbReference type="Google" id="ProtNLM"/>
    </source>
</evidence>
<dbReference type="GO" id="GO:0080008">
    <property type="term" value="C:Cul4-RING E3 ubiquitin ligase complex"/>
    <property type="evidence" value="ECO:0007669"/>
    <property type="project" value="TreeGrafter"/>
</dbReference>